<accession>A0ACC0CSP7</accession>
<proteinExistence type="predicted"/>
<dbReference type="EMBL" id="MU394351">
    <property type="protein sequence ID" value="KAI6083518.1"/>
    <property type="molecule type" value="Genomic_DNA"/>
</dbReference>
<gene>
    <name evidence="1" type="ORF">F4821DRAFT_244769</name>
</gene>
<name>A0ACC0CSP7_9PEZI</name>
<keyword evidence="2" id="KW-1185">Reference proteome</keyword>
<protein>
    <submittedName>
        <fullName evidence="1">Phosphotransferase enzyme family-domain-containing protein</fullName>
    </submittedName>
</protein>
<sequence length="434" mass="50129">MERKKRPGLEWCSGVFAPTPKWTHEPSLSAIEAVCCRSLGTASCSVKFLAAGVWNKAYTITLEDGRQYLMRVSLPLDPKNKIRGEVATLRIVRSATTVPVPEVYAFDDSSENEIGYEWILMQLMPGKPLYYHWRKMTFTQKINLVNQIASYQNQLFNCSTRENCLYGIGTLGTGNETIEGLEPDKVEPGPLVSQLFFIGNHYDYDVQRGPFRRSYEWMRASLDIIIKSQEDAISKAADEEDKEDAMEDMRIIRQLEDILPAVFSPTDDQPHSLERTVLWHNDLNLHNILVDTNGEITAIIDWECVSMLPLWVARQQPDFLSGSVQEIKPERDTFTKKTELEEQSASEIDKLDDEGIDELYWISLMEYEKTQLRKVYAARMHLLWPEWYSIQQEYLKADFYDAATCIATGFIKPIINWIDAIKRKEEVRLMEILK</sequence>
<reference evidence="1 2" key="1">
    <citation type="journal article" date="2022" name="New Phytol.">
        <title>Ecological generalism drives hyperdiversity of secondary metabolite gene clusters in xylarialean endophytes.</title>
        <authorList>
            <person name="Franco M.E.E."/>
            <person name="Wisecaver J.H."/>
            <person name="Arnold A.E."/>
            <person name="Ju Y.M."/>
            <person name="Slot J.C."/>
            <person name="Ahrendt S."/>
            <person name="Moore L.P."/>
            <person name="Eastman K.E."/>
            <person name="Scott K."/>
            <person name="Konkel Z."/>
            <person name="Mondo S.J."/>
            <person name="Kuo A."/>
            <person name="Hayes R.D."/>
            <person name="Haridas S."/>
            <person name="Andreopoulos B."/>
            <person name="Riley R."/>
            <person name="LaButti K."/>
            <person name="Pangilinan J."/>
            <person name="Lipzen A."/>
            <person name="Amirebrahimi M."/>
            <person name="Yan J."/>
            <person name="Adam C."/>
            <person name="Keymanesh K."/>
            <person name="Ng V."/>
            <person name="Louie K."/>
            <person name="Northen T."/>
            <person name="Drula E."/>
            <person name="Henrissat B."/>
            <person name="Hsieh H.M."/>
            <person name="Youens-Clark K."/>
            <person name="Lutzoni F."/>
            <person name="Miadlikowska J."/>
            <person name="Eastwood D.C."/>
            <person name="Hamelin R.C."/>
            <person name="Grigoriev I.V."/>
            <person name="U'Ren J.M."/>
        </authorList>
    </citation>
    <scope>NUCLEOTIDE SEQUENCE [LARGE SCALE GENOMIC DNA]</scope>
    <source>
        <strain evidence="1 2">ER1909</strain>
    </source>
</reference>
<comment type="caution">
    <text evidence="1">The sequence shown here is derived from an EMBL/GenBank/DDBJ whole genome shotgun (WGS) entry which is preliminary data.</text>
</comment>
<dbReference type="Proteomes" id="UP001497680">
    <property type="component" value="Unassembled WGS sequence"/>
</dbReference>
<organism evidence="1 2">
    <name type="scientific">Hypoxylon rubiginosum</name>
    <dbReference type="NCBI Taxonomy" id="110542"/>
    <lineage>
        <taxon>Eukaryota</taxon>
        <taxon>Fungi</taxon>
        <taxon>Dikarya</taxon>
        <taxon>Ascomycota</taxon>
        <taxon>Pezizomycotina</taxon>
        <taxon>Sordariomycetes</taxon>
        <taxon>Xylariomycetidae</taxon>
        <taxon>Xylariales</taxon>
        <taxon>Hypoxylaceae</taxon>
        <taxon>Hypoxylon</taxon>
    </lineage>
</organism>
<evidence type="ECO:0000313" key="2">
    <source>
        <dbReference type="Proteomes" id="UP001497680"/>
    </source>
</evidence>
<evidence type="ECO:0000313" key="1">
    <source>
        <dbReference type="EMBL" id="KAI6083518.1"/>
    </source>
</evidence>